<dbReference type="SMART" id="SM00409">
    <property type="entry name" value="IG"/>
    <property type="match status" value="1"/>
</dbReference>
<evidence type="ECO:0000256" key="2">
    <source>
        <dbReference type="ARBA" id="ARBA00022729"/>
    </source>
</evidence>
<evidence type="ECO:0000256" key="3">
    <source>
        <dbReference type="ARBA" id="ARBA00022737"/>
    </source>
</evidence>
<comment type="subcellular location">
    <subcellularLocation>
        <location evidence="1">Membrane</location>
    </subcellularLocation>
</comment>
<evidence type="ECO:0000256" key="6">
    <source>
        <dbReference type="ARBA" id="ARBA00023180"/>
    </source>
</evidence>
<evidence type="ECO:0000313" key="8">
    <source>
        <dbReference type="Ensembl" id="ENSOABP00000018844.1"/>
    </source>
</evidence>
<evidence type="ECO:0000259" key="7">
    <source>
        <dbReference type="PROSITE" id="PS50835"/>
    </source>
</evidence>
<dbReference type="InterPro" id="IPR036179">
    <property type="entry name" value="Ig-like_dom_sf"/>
</dbReference>
<keyword evidence="9" id="KW-1185">Reference proteome</keyword>
<dbReference type="InterPro" id="IPR003599">
    <property type="entry name" value="Ig_sub"/>
</dbReference>
<evidence type="ECO:0000256" key="5">
    <source>
        <dbReference type="ARBA" id="ARBA00023157"/>
    </source>
</evidence>
<evidence type="ECO:0000313" key="9">
    <source>
        <dbReference type="Proteomes" id="UP000472276"/>
    </source>
</evidence>
<evidence type="ECO:0000256" key="1">
    <source>
        <dbReference type="ARBA" id="ARBA00004370"/>
    </source>
</evidence>
<keyword evidence="2" id="KW-0732">Signal</keyword>
<accession>A0A668SVW9</accession>
<sequence>FVSRHCGSSIVLEVSRDFFPSLQVIGGRVTVVQGDTAVLPCKLTDTMEDLTQITWQRRTREKPSNDNFITVGPNEEPQFVNGRDDRFECIGNFNDKNGTLRLSSVTLKDEGSYMCIFTLFPSGTQKTEIPLKNILCVCVSNKVIFTILHECELICVL</sequence>
<dbReference type="Proteomes" id="UP000472276">
    <property type="component" value="Unassembled WGS sequence"/>
</dbReference>
<dbReference type="PROSITE" id="PS50835">
    <property type="entry name" value="IG_LIKE"/>
    <property type="match status" value="1"/>
</dbReference>
<keyword evidence="5" id="KW-1015">Disulfide bond</keyword>
<dbReference type="GO" id="GO:0007157">
    <property type="term" value="P:heterophilic cell-cell adhesion via plasma membrane cell adhesion molecules"/>
    <property type="evidence" value="ECO:0007669"/>
    <property type="project" value="TreeGrafter"/>
</dbReference>
<keyword evidence="6" id="KW-0325">Glycoprotein</keyword>
<name>A0A668SVW9_OREAU</name>
<organism evidence="8 9">
    <name type="scientific">Oreochromis aureus</name>
    <name type="common">Israeli tilapia</name>
    <name type="synonym">Chromis aureus</name>
    <dbReference type="NCBI Taxonomy" id="47969"/>
    <lineage>
        <taxon>Eukaryota</taxon>
        <taxon>Metazoa</taxon>
        <taxon>Chordata</taxon>
        <taxon>Craniata</taxon>
        <taxon>Vertebrata</taxon>
        <taxon>Euteleostomi</taxon>
        <taxon>Actinopterygii</taxon>
        <taxon>Neopterygii</taxon>
        <taxon>Teleostei</taxon>
        <taxon>Neoteleostei</taxon>
        <taxon>Acanthomorphata</taxon>
        <taxon>Ovalentaria</taxon>
        <taxon>Cichlomorphae</taxon>
        <taxon>Cichliformes</taxon>
        <taxon>Cichlidae</taxon>
        <taxon>African cichlids</taxon>
        <taxon>Pseudocrenilabrinae</taxon>
        <taxon>Oreochromini</taxon>
        <taxon>Oreochromis</taxon>
    </lineage>
</organism>
<evidence type="ECO:0000256" key="4">
    <source>
        <dbReference type="ARBA" id="ARBA00023136"/>
    </source>
</evidence>
<proteinExistence type="predicted"/>
<protein>
    <recommendedName>
        <fullName evidence="7">Ig-like domain-containing protein</fullName>
    </recommendedName>
</protein>
<dbReference type="InterPro" id="IPR013106">
    <property type="entry name" value="Ig_V-set"/>
</dbReference>
<dbReference type="PANTHER" id="PTHR23277">
    <property type="entry name" value="NECTIN-RELATED"/>
    <property type="match status" value="1"/>
</dbReference>
<dbReference type="GO" id="GO:0005912">
    <property type="term" value="C:adherens junction"/>
    <property type="evidence" value="ECO:0007669"/>
    <property type="project" value="TreeGrafter"/>
</dbReference>
<keyword evidence="4" id="KW-0472">Membrane</keyword>
<dbReference type="Ensembl" id="ENSOABT00000019415.2">
    <property type="protein sequence ID" value="ENSOABP00000018844.1"/>
    <property type="gene ID" value="ENSOABG00000009163.2"/>
</dbReference>
<feature type="domain" description="Ig-like" evidence="7">
    <location>
        <begin position="20"/>
        <end position="132"/>
    </location>
</feature>
<dbReference type="GO" id="GO:0007156">
    <property type="term" value="P:homophilic cell adhesion via plasma membrane adhesion molecules"/>
    <property type="evidence" value="ECO:0007669"/>
    <property type="project" value="TreeGrafter"/>
</dbReference>
<dbReference type="Pfam" id="PF07686">
    <property type="entry name" value="V-set"/>
    <property type="match status" value="1"/>
</dbReference>
<dbReference type="SMART" id="SM00406">
    <property type="entry name" value="IGv"/>
    <property type="match status" value="1"/>
</dbReference>
<reference evidence="8" key="1">
    <citation type="submission" date="2025-08" db="UniProtKB">
        <authorList>
            <consortium name="Ensembl"/>
        </authorList>
    </citation>
    <scope>IDENTIFICATION</scope>
</reference>
<dbReference type="OMA" id="FNICSIC"/>
<dbReference type="GO" id="GO:0016020">
    <property type="term" value="C:membrane"/>
    <property type="evidence" value="ECO:0007669"/>
    <property type="project" value="UniProtKB-SubCell"/>
</dbReference>
<dbReference type="PANTHER" id="PTHR23277:SF106">
    <property type="entry name" value="NECTIN-1 ISOFORM X1-RELATED"/>
    <property type="match status" value="1"/>
</dbReference>
<keyword evidence="3" id="KW-0677">Repeat</keyword>
<dbReference type="InterPro" id="IPR013783">
    <property type="entry name" value="Ig-like_fold"/>
</dbReference>
<dbReference type="InterPro" id="IPR051427">
    <property type="entry name" value="Nectin/Nectin-like"/>
</dbReference>
<dbReference type="InterPro" id="IPR007110">
    <property type="entry name" value="Ig-like_dom"/>
</dbReference>
<dbReference type="AlphaFoldDB" id="A0A668SVW9"/>
<dbReference type="Gene3D" id="2.60.40.10">
    <property type="entry name" value="Immunoglobulins"/>
    <property type="match status" value="1"/>
</dbReference>
<reference evidence="8" key="2">
    <citation type="submission" date="2025-09" db="UniProtKB">
        <authorList>
            <consortium name="Ensembl"/>
        </authorList>
    </citation>
    <scope>IDENTIFICATION</scope>
</reference>
<dbReference type="SUPFAM" id="SSF48726">
    <property type="entry name" value="Immunoglobulin"/>
    <property type="match status" value="1"/>
</dbReference>